<feature type="region of interest" description="Disordered" evidence="12">
    <location>
        <begin position="171"/>
        <end position="206"/>
    </location>
</feature>
<keyword evidence="4" id="KW-0158">Chromosome</keyword>
<dbReference type="InterPro" id="IPR018851">
    <property type="entry name" value="Borealin_N"/>
</dbReference>
<evidence type="ECO:0000256" key="6">
    <source>
        <dbReference type="ARBA" id="ARBA00022776"/>
    </source>
</evidence>
<protein>
    <recommendedName>
        <fullName evidence="10">Borealin</fullName>
    </recommendedName>
    <alternativeName>
        <fullName evidence="11">Cell division cycle-associated protein 8</fullName>
    </alternativeName>
</protein>
<evidence type="ECO:0000256" key="12">
    <source>
        <dbReference type="SAM" id="MobiDB-lite"/>
    </source>
</evidence>
<gene>
    <name evidence="15" type="primary">CDCA8</name>
</gene>
<comment type="subcellular location">
    <subcellularLocation>
        <location evidence="2">Chromosome</location>
        <location evidence="2">Centromere</location>
    </subcellularLocation>
    <subcellularLocation>
        <location evidence="1">Nucleus</location>
    </subcellularLocation>
</comment>
<proteinExistence type="inferred from homology"/>
<dbReference type="Ensembl" id="ENSLACT00000026602.1">
    <property type="protein sequence ID" value="ENSLACP00000022723.1"/>
    <property type="gene ID" value="ENSLACG00000022634.1"/>
</dbReference>
<dbReference type="Gene3D" id="6.10.250.1900">
    <property type="match status" value="1"/>
</dbReference>
<dbReference type="Pfam" id="PF10444">
    <property type="entry name" value="Nbl1_Borealin_N"/>
    <property type="match status" value="1"/>
</dbReference>
<keyword evidence="7" id="KW-0539">Nucleus</keyword>
<keyword evidence="8" id="KW-0131">Cell cycle</keyword>
<dbReference type="GO" id="GO:0000070">
    <property type="term" value="P:mitotic sister chromatid segregation"/>
    <property type="evidence" value="ECO:0007669"/>
    <property type="project" value="TreeGrafter"/>
</dbReference>
<evidence type="ECO:0000256" key="2">
    <source>
        <dbReference type="ARBA" id="ARBA00004584"/>
    </source>
</evidence>
<dbReference type="InterPro" id="IPR018867">
    <property type="entry name" value="Cell_div_borealin"/>
</dbReference>
<evidence type="ECO:0000256" key="10">
    <source>
        <dbReference type="ARBA" id="ARBA00040949"/>
    </source>
</evidence>
<dbReference type="KEGG" id="lcm:102351668"/>
<evidence type="ECO:0000256" key="4">
    <source>
        <dbReference type="ARBA" id="ARBA00022454"/>
    </source>
</evidence>
<dbReference type="GeneID" id="102351668"/>
<dbReference type="PANTHER" id="PTHR16040">
    <property type="entry name" value="AUSTRALIN, ISOFORM A-RELATED"/>
    <property type="match status" value="1"/>
</dbReference>
<dbReference type="Bgee" id="ENSLACG00000022634">
    <property type="expression patterns" value="Expressed in pelvic fin and 3 other cell types or tissues"/>
</dbReference>
<reference evidence="15" key="3">
    <citation type="submission" date="2025-09" db="UniProtKB">
        <authorList>
            <consortium name="Ensembl"/>
        </authorList>
    </citation>
    <scope>IDENTIFICATION</scope>
</reference>
<evidence type="ECO:0000256" key="1">
    <source>
        <dbReference type="ARBA" id="ARBA00004123"/>
    </source>
</evidence>
<dbReference type="OMA" id="DMNWLEY"/>
<dbReference type="Gene3D" id="6.10.140.560">
    <property type="match status" value="1"/>
</dbReference>
<reference evidence="16" key="1">
    <citation type="submission" date="2011-08" db="EMBL/GenBank/DDBJ databases">
        <title>The draft genome of Latimeria chalumnae.</title>
        <authorList>
            <person name="Di Palma F."/>
            <person name="Alfoldi J."/>
            <person name="Johnson J."/>
            <person name="Berlin A."/>
            <person name="Gnerre S."/>
            <person name="Jaffe D."/>
            <person name="MacCallum I."/>
            <person name="Young S."/>
            <person name="Walker B.J."/>
            <person name="Lander E."/>
            <person name="Lindblad-Toh K."/>
        </authorList>
    </citation>
    <scope>NUCLEOTIDE SEQUENCE [LARGE SCALE GENOMIC DNA]</scope>
    <source>
        <strain evidence="16">Wild caught</strain>
    </source>
</reference>
<evidence type="ECO:0000256" key="8">
    <source>
        <dbReference type="ARBA" id="ARBA00023306"/>
    </source>
</evidence>
<comment type="similarity">
    <text evidence="3">Belongs to the borealin family.</text>
</comment>
<dbReference type="GO" id="GO:0051233">
    <property type="term" value="C:spindle midzone"/>
    <property type="evidence" value="ECO:0007669"/>
    <property type="project" value="TreeGrafter"/>
</dbReference>
<dbReference type="GO" id="GO:0005634">
    <property type="term" value="C:nucleus"/>
    <property type="evidence" value="ECO:0007669"/>
    <property type="project" value="UniProtKB-SubCell"/>
</dbReference>
<evidence type="ECO:0000256" key="5">
    <source>
        <dbReference type="ARBA" id="ARBA00022618"/>
    </source>
</evidence>
<dbReference type="EMBL" id="AFYH01066612">
    <property type="status" value="NOT_ANNOTATED_CDS"/>
    <property type="molecule type" value="Genomic_DNA"/>
</dbReference>
<keyword evidence="6" id="KW-0498">Mitosis</keyword>
<keyword evidence="9" id="KW-0137">Centromere</keyword>
<dbReference type="GO" id="GO:0051301">
    <property type="term" value="P:cell division"/>
    <property type="evidence" value="ECO:0007669"/>
    <property type="project" value="UniProtKB-KW"/>
</dbReference>
<name>M3XJ17_LATCH</name>
<evidence type="ECO:0000256" key="9">
    <source>
        <dbReference type="ARBA" id="ARBA00023328"/>
    </source>
</evidence>
<sequence>MPPAKKKTTRGYLDKVKNEKLVGFLRDFDSEVNLRHGAMKAAVEALLKEVDNRYLIEIAKLPMSFREMNWLDYYALGGSKRAVEEKSKTVLSEAPSLSEIIQTPLKSAKKVKRLKMDCETVLEEKNAMVIEEKSNLSIQKTRKRMVKTSARKVSTSTKRGLLMNNANTSKRLSRKGFKTPACSRAADTSMWGPTPRTTPNFDPRLPKTPAVRTARHREPTWSVSLNGSPLAESNDIAISVPMENGQNIHLMASEIDSTDLARLDRGARQHLYLLSNRLARVVSNMKVKN</sequence>
<dbReference type="RefSeq" id="XP_005995627.1">
    <property type="nucleotide sequence ID" value="XM_005995565.3"/>
</dbReference>
<evidence type="ECO:0000313" key="16">
    <source>
        <dbReference type="Proteomes" id="UP000008672"/>
    </source>
</evidence>
<evidence type="ECO:0000259" key="13">
    <source>
        <dbReference type="Pfam" id="PF10444"/>
    </source>
</evidence>
<evidence type="ECO:0000313" key="15">
    <source>
        <dbReference type="Ensembl" id="ENSLACP00000022723.1"/>
    </source>
</evidence>
<dbReference type="eggNOG" id="ENOG502QS4S">
    <property type="taxonomic scope" value="Eukaryota"/>
</dbReference>
<dbReference type="InParanoid" id="M3XJ17"/>
<dbReference type="GO" id="GO:0032133">
    <property type="term" value="C:chromosome passenger complex"/>
    <property type="evidence" value="ECO:0007669"/>
    <property type="project" value="TreeGrafter"/>
</dbReference>
<dbReference type="PANTHER" id="PTHR16040:SF6">
    <property type="entry name" value="BOREALIN"/>
    <property type="match status" value="1"/>
</dbReference>
<dbReference type="STRING" id="7897.ENSLACP00000022723"/>
<accession>M3XJ17</accession>
<feature type="domain" description="Borealin N-terminal" evidence="13">
    <location>
        <begin position="21"/>
        <end position="75"/>
    </location>
</feature>
<dbReference type="Pfam" id="PF10512">
    <property type="entry name" value="Borealin"/>
    <property type="match status" value="1"/>
</dbReference>
<reference evidence="15" key="2">
    <citation type="submission" date="2025-08" db="UniProtKB">
        <authorList>
            <consortium name="Ensembl"/>
        </authorList>
    </citation>
    <scope>IDENTIFICATION</scope>
</reference>
<dbReference type="CTD" id="55143"/>
<evidence type="ECO:0000259" key="14">
    <source>
        <dbReference type="Pfam" id="PF10512"/>
    </source>
</evidence>
<evidence type="ECO:0000256" key="7">
    <source>
        <dbReference type="ARBA" id="ARBA00023242"/>
    </source>
</evidence>
<dbReference type="AlphaFoldDB" id="M3XJ17"/>
<dbReference type="FunCoup" id="M3XJ17">
    <property type="interactions" value="1148"/>
</dbReference>
<keyword evidence="5" id="KW-0132">Cell division</keyword>
<dbReference type="GO" id="GO:0000775">
    <property type="term" value="C:chromosome, centromeric region"/>
    <property type="evidence" value="ECO:0007669"/>
    <property type="project" value="UniProtKB-SubCell"/>
</dbReference>
<feature type="domain" description="Borealin C-terminal" evidence="14">
    <location>
        <begin position="171"/>
        <end position="283"/>
    </location>
</feature>
<dbReference type="OrthoDB" id="6360905at2759"/>
<dbReference type="GeneTree" id="ENSGT00390000011115"/>
<dbReference type="EMBL" id="AFYH01066613">
    <property type="status" value="NOT_ANNOTATED_CDS"/>
    <property type="molecule type" value="Genomic_DNA"/>
</dbReference>
<evidence type="ECO:0000256" key="3">
    <source>
        <dbReference type="ARBA" id="ARBA00009914"/>
    </source>
</evidence>
<dbReference type="InterPro" id="IPR046466">
    <property type="entry name" value="Borealin_C"/>
</dbReference>
<dbReference type="Proteomes" id="UP000008672">
    <property type="component" value="Unassembled WGS sequence"/>
</dbReference>
<organism evidence="15 16">
    <name type="scientific">Latimeria chalumnae</name>
    <name type="common">Coelacanth</name>
    <dbReference type="NCBI Taxonomy" id="7897"/>
    <lineage>
        <taxon>Eukaryota</taxon>
        <taxon>Metazoa</taxon>
        <taxon>Chordata</taxon>
        <taxon>Craniata</taxon>
        <taxon>Vertebrata</taxon>
        <taxon>Euteleostomi</taxon>
        <taxon>Coelacanthiformes</taxon>
        <taxon>Coelacanthidae</taxon>
        <taxon>Latimeria</taxon>
    </lineage>
</organism>
<evidence type="ECO:0000256" key="11">
    <source>
        <dbReference type="ARBA" id="ARBA00041323"/>
    </source>
</evidence>
<dbReference type="HOGENOM" id="CLU_074128_0_0_1"/>
<keyword evidence="16" id="KW-1185">Reference proteome</keyword>